<accession>A0ABZ0IE34</accession>
<evidence type="ECO:0000256" key="1">
    <source>
        <dbReference type="SAM" id="Phobius"/>
    </source>
</evidence>
<feature type="transmembrane region" description="Helical" evidence="1">
    <location>
        <begin position="7"/>
        <end position="25"/>
    </location>
</feature>
<organism evidence="2 3">
    <name type="scientific">Congregibacter brevis</name>
    <dbReference type="NCBI Taxonomy" id="3081201"/>
    <lineage>
        <taxon>Bacteria</taxon>
        <taxon>Pseudomonadati</taxon>
        <taxon>Pseudomonadota</taxon>
        <taxon>Gammaproteobacteria</taxon>
        <taxon>Cellvibrionales</taxon>
        <taxon>Halieaceae</taxon>
        <taxon>Congregibacter</taxon>
    </lineage>
</organism>
<protein>
    <recommendedName>
        <fullName evidence="4">Glutamate-ammonia-ligase adenylyltransferase</fullName>
    </recommendedName>
</protein>
<dbReference type="RefSeq" id="WP_407327292.1">
    <property type="nucleotide sequence ID" value="NZ_CP136865.1"/>
</dbReference>
<keyword evidence="1" id="KW-1133">Transmembrane helix</keyword>
<evidence type="ECO:0000313" key="3">
    <source>
        <dbReference type="Proteomes" id="UP001626549"/>
    </source>
</evidence>
<evidence type="ECO:0000313" key="2">
    <source>
        <dbReference type="EMBL" id="WOJ96615.1"/>
    </source>
</evidence>
<proteinExistence type="predicted"/>
<sequence>MDRFARNYLIGLMTVITLSVAWYWLSLDSRVTDINERLARDSQLAEFPFPFRVISLENGIATMNSPRSAQVPAMRFLRTAYPELGATAVDHPDMMAAQDTLAKTQSRAMELVEGLPDVSSIRWVIDERWFNEHGVFLNLDN</sequence>
<keyword evidence="3" id="KW-1185">Reference proteome</keyword>
<gene>
    <name evidence="2" type="ORF">R0137_15390</name>
</gene>
<dbReference type="Proteomes" id="UP001626549">
    <property type="component" value="Chromosome"/>
</dbReference>
<reference evidence="2 3" key="1">
    <citation type="submission" date="2023-10" db="EMBL/GenBank/DDBJ databases">
        <title>Two novel species belonging to the OM43/NOR5 clade.</title>
        <authorList>
            <person name="Park M."/>
        </authorList>
    </citation>
    <scope>NUCLEOTIDE SEQUENCE [LARGE SCALE GENOMIC DNA]</scope>
    <source>
        <strain evidence="2 3">IMCC45268</strain>
    </source>
</reference>
<name>A0ABZ0IE34_9GAMM</name>
<dbReference type="EMBL" id="CP136865">
    <property type="protein sequence ID" value="WOJ96615.1"/>
    <property type="molecule type" value="Genomic_DNA"/>
</dbReference>
<keyword evidence="1" id="KW-0812">Transmembrane</keyword>
<evidence type="ECO:0008006" key="4">
    <source>
        <dbReference type="Google" id="ProtNLM"/>
    </source>
</evidence>
<keyword evidence="1" id="KW-0472">Membrane</keyword>